<name>A0A3S6R188_9LACO</name>
<dbReference type="CDD" id="cd02440">
    <property type="entry name" value="AdoMet_MTases"/>
    <property type="match status" value="1"/>
</dbReference>
<dbReference type="SUPFAM" id="SSF53335">
    <property type="entry name" value="S-adenosyl-L-methionine-dependent methyltransferases"/>
    <property type="match status" value="1"/>
</dbReference>
<evidence type="ECO:0000256" key="2">
    <source>
        <dbReference type="ARBA" id="ARBA00022679"/>
    </source>
</evidence>
<keyword evidence="4" id="KW-1185">Reference proteome</keyword>
<accession>A0A3S6R188</accession>
<dbReference type="InterPro" id="IPR002052">
    <property type="entry name" value="DNA_methylase_N6_adenine_CS"/>
</dbReference>
<evidence type="ECO:0000313" key="3">
    <source>
        <dbReference type="EMBL" id="AUJ32315.1"/>
    </source>
</evidence>
<protein>
    <submittedName>
        <fullName evidence="3">16S rRNA (Guanine(966)-N(2))-methyltransferase RsmD</fullName>
    </submittedName>
</protein>
<dbReference type="Pfam" id="PF03602">
    <property type="entry name" value="Cons_hypoth95"/>
    <property type="match status" value="1"/>
</dbReference>
<dbReference type="Proteomes" id="UP000324497">
    <property type="component" value="Chromosome"/>
</dbReference>
<evidence type="ECO:0000313" key="4">
    <source>
        <dbReference type="Proteomes" id="UP000324497"/>
    </source>
</evidence>
<dbReference type="Gene3D" id="3.40.50.150">
    <property type="entry name" value="Vaccinia Virus protein VP39"/>
    <property type="match status" value="1"/>
</dbReference>
<organism evidence="3 4">
    <name type="scientific">Liquorilactobacillus nagelii</name>
    <dbReference type="NCBI Taxonomy" id="82688"/>
    <lineage>
        <taxon>Bacteria</taxon>
        <taxon>Bacillati</taxon>
        <taxon>Bacillota</taxon>
        <taxon>Bacilli</taxon>
        <taxon>Lactobacillales</taxon>
        <taxon>Lactobacillaceae</taxon>
        <taxon>Liquorilactobacillus</taxon>
    </lineage>
</organism>
<dbReference type="KEGG" id="lng:BSQ50_06930"/>
<dbReference type="RefSeq" id="WP_057885753.1">
    <property type="nucleotide sequence ID" value="NZ_CP018180.1"/>
</dbReference>
<dbReference type="NCBIfam" id="TIGR00095">
    <property type="entry name" value="16S rRNA (guanine(966)-N(2))-methyltransferase RsmD"/>
    <property type="match status" value="1"/>
</dbReference>
<dbReference type="PROSITE" id="PS00092">
    <property type="entry name" value="N6_MTASE"/>
    <property type="match status" value="1"/>
</dbReference>
<dbReference type="GO" id="GO:0008168">
    <property type="term" value="F:methyltransferase activity"/>
    <property type="evidence" value="ECO:0007669"/>
    <property type="project" value="UniProtKB-KW"/>
</dbReference>
<gene>
    <name evidence="3" type="ORF">BSQ50_06930</name>
</gene>
<reference evidence="3 4" key="1">
    <citation type="submission" date="2016-11" db="EMBL/GenBank/DDBJ databases">
        <title>Interaction between Lactobacillus species and yeast in water kefir.</title>
        <authorList>
            <person name="Behr J."/>
            <person name="Xu D."/>
            <person name="Vogel R.F."/>
        </authorList>
    </citation>
    <scope>NUCLEOTIDE SEQUENCE [LARGE SCALE GENOMIC DNA]</scope>
    <source>
        <strain evidence="3 4">TMW 1.1827</strain>
    </source>
</reference>
<dbReference type="GeneID" id="78521215"/>
<dbReference type="InterPro" id="IPR004398">
    <property type="entry name" value="RNA_MeTrfase_RsmD"/>
</dbReference>
<keyword evidence="1 3" id="KW-0489">Methyltransferase</keyword>
<dbReference type="PIRSF" id="PIRSF004553">
    <property type="entry name" value="CHP00095"/>
    <property type="match status" value="1"/>
</dbReference>
<dbReference type="EMBL" id="CP018180">
    <property type="protein sequence ID" value="AUJ32315.1"/>
    <property type="molecule type" value="Genomic_DNA"/>
</dbReference>
<dbReference type="GO" id="GO:0031167">
    <property type="term" value="P:rRNA methylation"/>
    <property type="evidence" value="ECO:0007669"/>
    <property type="project" value="InterPro"/>
</dbReference>
<dbReference type="AlphaFoldDB" id="A0A3S6R188"/>
<dbReference type="PANTHER" id="PTHR43542">
    <property type="entry name" value="METHYLTRANSFERASE"/>
    <property type="match status" value="1"/>
</dbReference>
<dbReference type="InterPro" id="IPR029063">
    <property type="entry name" value="SAM-dependent_MTases_sf"/>
</dbReference>
<keyword evidence="2 3" id="KW-0808">Transferase</keyword>
<sequence length="184" mass="20629">MRVIAGKFRGRKLKAVPGFKTRPTTDKVKESVFNMLGGQISGTVLDLFAGSGALGIEAVSRGANQAVLVDRQYQAIKTIKDNLGLTKDFKSFKVIKADSFKILKVFSNDQFKFDYVFLDPPYKQQKILEILQLLRELDLLAAAAIVICETNQEAQLPTEVVGYNLWKRADYGITEVTFYQLRGE</sequence>
<evidence type="ECO:0000256" key="1">
    <source>
        <dbReference type="ARBA" id="ARBA00022603"/>
    </source>
</evidence>
<proteinExistence type="predicted"/>
<dbReference type="GO" id="GO:0003676">
    <property type="term" value="F:nucleic acid binding"/>
    <property type="evidence" value="ECO:0007669"/>
    <property type="project" value="InterPro"/>
</dbReference>
<dbReference type="PANTHER" id="PTHR43542:SF1">
    <property type="entry name" value="METHYLTRANSFERASE"/>
    <property type="match status" value="1"/>
</dbReference>